<organism evidence="2 3">
    <name type="scientific">Phanerochaete carnosa (strain HHB-10118-sp)</name>
    <name type="common">White-rot fungus</name>
    <name type="synonym">Peniophora carnosa</name>
    <dbReference type="NCBI Taxonomy" id="650164"/>
    <lineage>
        <taxon>Eukaryota</taxon>
        <taxon>Fungi</taxon>
        <taxon>Dikarya</taxon>
        <taxon>Basidiomycota</taxon>
        <taxon>Agaricomycotina</taxon>
        <taxon>Agaricomycetes</taxon>
        <taxon>Polyporales</taxon>
        <taxon>Phanerochaetaceae</taxon>
        <taxon>Phanerochaete</taxon>
    </lineage>
</organism>
<dbReference type="AlphaFoldDB" id="K5UV55"/>
<reference evidence="2 3" key="1">
    <citation type="journal article" date="2012" name="BMC Genomics">
        <title>Comparative genomics of the white-rot fungi, Phanerochaete carnosa and P. chrysosporium, to elucidate the genetic basis of the distinct wood types they colonize.</title>
        <authorList>
            <person name="Suzuki H."/>
            <person name="MacDonald J."/>
            <person name="Syed K."/>
            <person name="Salamov A."/>
            <person name="Hori C."/>
            <person name="Aerts A."/>
            <person name="Henrissat B."/>
            <person name="Wiebenga A."/>
            <person name="vanKuyk P.A."/>
            <person name="Barry K."/>
            <person name="Lindquist E."/>
            <person name="LaButti K."/>
            <person name="Lapidus A."/>
            <person name="Lucas S."/>
            <person name="Coutinho P."/>
            <person name="Gong Y."/>
            <person name="Samejima M."/>
            <person name="Mahadevan R."/>
            <person name="Abou-Zaid M."/>
            <person name="de Vries R.P."/>
            <person name="Igarashi K."/>
            <person name="Yadav J.S."/>
            <person name="Grigoriev I.V."/>
            <person name="Master E.R."/>
        </authorList>
    </citation>
    <scope>NUCLEOTIDE SEQUENCE [LARGE SCALE GENOMIC DNA]</scope>
    <source>
        <strain evidence="2 3">HHB-10118-sp</strain>
    </source>
</reference>
<gene>
    <name evidence="2" type="ORF">PHACADRAFT_184908</name>
</gene>
<proteinExistence type="predicted"/>
<evidence type="ECO:0000313" key="3">
    <source>
        <dbReference type="Proteomes" id="UP000008370"/>
    </source>
</evidence>
<dbReference type="HOGENOM" id="CLU_2004714_0_0_1"/>
<evidence type="ECO:0000256" key="1">
    <source>
        <dbReference type="SAM" id="SignalP"/>
    </source>
</evidence>
<keyword evidence="3" id="KW-1185">Reference proteome</keyword>
<evidence type="ECO:0008006" key="4">
    <source>
        <dbReference type="Google" id="ProtNLM"/>
    </source>
</evidence>
<dbReference type="Proteomes" id="UP000008370">
    <property type="component" value="Unassembled WGS sequence"/>
</dbReference>
<dbReference type="RefSeq" id="XP_007396581.1">
    <property type="nucleotide sequence ID" value="XM_007396519.1"/>
</dbReference>
<dbReference type="EMBL" id="JH930473">
    <property type="protein sequence ID" value="EKM53866.1"/>
    <property type="molecule type" value="Genomic_DNA"/>
</dbReference>
<accession>K5UV55</accession>
<evidence type="ECO:0000313" key="2">
    <source>
        <dbReference type="EMBL" id="EKM53866.1"/>
    </source>
</evidence>
<protein>
    <recommendedName>
        <fullName evidence="4">Secreted protein</fullName>
    </recommendedName>
</protein>
<dbReference type="GeneID" id="18910243"/>
<feature type="chain" id="PRO_5003884263" description="Secreted protein" evidence="1">
    <location>
        <begin position="21"/>
        <end position="124"/>
    </location>
</feature>
<dbReference type="KEGG" id="pco:PHACADRAFT_184908"/>
<name>K5UV55_PHACS</name>
<keyword evidence="1" id="KW-0732">Signal</keyword>
<sequence length="124" mass="13526">MSRPSIPILALLGTMVCVRGLCALARSALSLQLSCRVKSTVEAIAMLTGWEARDSPCHDKRKREDAVRVAWFSAATVGIGCGTAVHIWKGLSFVTSRLSILLRSLRTYIEAGEVDSFTPMRLFA</sequence>
<feature type="signal peptide" evidence="1">
    <location>
        <begin position="1"/>
        <end position="20"/>
    </location>
</feature>
<dbReference type="InParanoid" id="K5UV55"/>